<evidence type="ECO:0000313" key="2">
    <source>
        <dbReference type="EMBL" id="MCW3484206.1"/>
    </source>
</evidence>
<keyword evidence="2" id="KW-0378">Hydrolase</keyword>
<dbReference type="PANTHER" id="PTHR34407:SF1">
    <property type="entry name" value="SGNH HYDROLASE-TYPE ESTERASE DOMAIN-CONTAINING PROTEIN"/>
    <property type="match status" value="1"/>
</dbReference>
<gene>
    <name evidence="2" type="ORF">OL497_09900</name>
</gene>
<evidence type="ECO:0000313" key="3">
    <source>
        <dbReference type="Proteomes" id="UP001207742"/>
    </source>
</evidence>
<accession>A0ABT3IJV4</accession>
<dbReference type="PANTHER" id="PTHR34407">
    <property type="entry name" value="EXPRESSED PROTEIN"/>
    <property type="match status" value="1"/>
</dbReference>
<feature type="chain" id="PRO_5045721323" evidence="1">
    <location>
        <begin position="20"/>
        <end position="472"/>
    </location>
</feature>
<dbReference type="EMBL" id="JAPDNS010000001">
    <property type="protein sequence ID" value="MCW3484206.1"/>
    <property type="molecule type" value="Genomic_DNA"/>
</dbReference>
<proteinExistence type="predicted"/>
<comment type="caution">
    <text evidence="2">The sequence shown here is derived from an EMBL/GenBank/DDBJ whole genome shotgun (WGS) entry which is preliminary data.</text>
</comment>
<dbReference type="SUPFAM" id="SSF52266">
    <property type="entry name" value="SGNH hydrolase"/>
    <property type="match status" value="1"/>
</dbReference>
<dbReference type="Gene3D" id="3.40.50.1110">
    <property type="entry name" value="SGNH hydrolase"/>
    <property type="match status" value="1"/>
</dbReference>
<keyword evidence="3" id="KW-1185">Reference proteome</keyword>
<dbReference type="Gene3D" id="2.60.120.260">
    <property type="entry name" value="Galactose-binding domain-like"/>
    <property type="match status" value="1"/>
</dbReference>
<evidence type="ECO:0000256" key="1">
    <source>
        <dbReference type="SAM" id="SignalP"/>
    </source>
</evidence>
<reference evidence="2 3" key="1">
    <citation type="submission" date="2022-10" db="EMBL/GenBank/DDBJ databases">
        <title>Chitinophaga nivalis PC15 sp. nov., isolated from Pyeongchang county, South Korea.</title>
        <authorList>
            <person name="Trinh H.N."/>
        </authorList>
    </citation>
    <scope>NUCLEOTIDE SEQUENCE [LARGE SCALE GENOMIC DNA]</scope>
    <source>
        <strain evidence="2 3">PC14</strain>
    </source>
</reference>
<dbReference type="GO" id="GO:0016787">
    <property type="term" value="F:hydrolase activity"/>
    <property type="evidence" value="ECO:0007669"/>
    <property type="project" value="UniProtKB-KW"/>
</dbReference>
<feature type="signal peptide" evidence="1">
    <location>
        <begin position="1"/>
        <end position="19"/>
    </location>
</feature>
<protein>
    <submittedName>
        <fullName evidence="2">SGNH/GDSL hydrolase family protein</fullName>
    </submittedName>
</protein>
<dbReference type="Proteomes" id="UP001207742">
    <property type="component" value="Unassembled WGS sequence"/>
</dbReference>
<keyword evidence="1" id="KW-0732">Signal</keyword>
<name>A0ABT3IJV4_9BACT</name>
<dbReference type="CDD" id="cd00229">
    <property type="entry name" value="SGNH_hydrolase"/>
    <property type="match status" value="1"/>
</dbReference>
<dbReference type="InterPro" id="IPR036514">
    <property type="entry name" value="SGNH_hydro_sf"/>
</dbReference>
<sequence length="472" mass="51546">MKAGWLIMLTALLCTRVTAQNNNRKESDRLIAASQAGATPLYFNPAEDSVQLITPGDFKSEQECTVRRGLPHFFKKAAAGKPVTIGFIGGSITQGNQCYRQQTAKYMQTMFPAVTMKGVNAGVSGTGTDLGACRLYEQLLRYQPDMVFVEFAVNGAYTNGMEGIIRQILQFNSAIDICLIYTIRNGQTKYYVEGGIPPTITDLEKIAVHYNLPSIHLGMEAAMLEQAGKLIWKGAGETVPGKIIFSADGIHPVSAGGNLYAAAIARGLKKMQPFTDTPATSALPAPLIADNWEDAGMYAPLDIADFSAGWQQINTKQSGLKQFTGWFPYVMQAEQPGAYFTCRFEGTAFGYFDIGGPEAGALEVVIDGTPVELADVGYSRARLLKPATANGSKVIDRFNPFCNNRYRGQYECIVLPPGIHTVTIRLSAQKSDKVKILGDEQTEDISRNPAKYDRTVFYLGKILLRGKPLKNI</sequence>
<organism evidence="2 3">
    <name type="scientific">Chitinophaga nivalis</name>
    <dbReference type="NCBI Taxonomy" id="2991709"/>
    <lineage>
        <taxon>Bacteria</taxon>
        <taxon>Pseudomonadati</taxon>
        <taxon>Bacteroidota</taxon>
        <taxon>Chitinophagia</taxon>
        <taxon>Chitinophagales</taxon>
        <taxon>Chitinophagaceae</taxon>
        <taxon>Chitinophaga</taxon>
    </lineage>
</organism>
<dbReference type="RefSeq" id="WP_264729725.1">
    <property type="nucleotide sequence ID" value="NZ_JAPDNR010000001.1"/>
</dbReference>